<dbReference type="EMBL" id="LAZR01040787">
    <property type="protein sequence ID" value="KKL13613.1"/>
    <property type="molecule type" value="Genomic_DNA"/>
</dbReference>
<name>A0A0F9DNT9_9ZZZZ</name>
<protein>
    <submittedName>
        <fullName evidence="1">Uncharacterized protein</fullName>
    </submittedName>
</protein>
<sequence>MPELTEPLVVIVGALCARCGNELEYRPLLWDGKSTPVTASAVRNADAVHGRGYEELRDAPACGGRVLFATEPYEPERVTS</sequence>
<proteinExistence type="predicted"/>
<comment type="caution">
    <text evidence="1">The sequence shown here is derived from an EMBL/GenBank/DDBJ whole genome shotgun (WGS) entry which is preliminary data.</text>
</comment>
<evidence type="ECO:0000313" key="1">
    <source>
        <dbReference type="EMBL" id="KKL13613.1"/>
    </source>
</evidence>
<organism evidence="1">
    <name type="scientific">marine sediment metagenome</name>
    <dbReference type="NCBI Taxonomy" id="412755"/>
    <lineage>
        <taxon>unclassified sequences</taxon>
        <taxon>metagenomes</taxon>
        <taxon>ecological metagenomes</taxon>
    </lineage>
</organism>
<gene>
    <name evidence="1" type="ORF">LCGC14_2524040</name>
</gene>
<reference evidence="1" key="1">
    <citation type="journal article" date="2015" name="Nature">
        <title>Complex archaea that bridge the gap between prokaryotes and eukaryotes.</title>
        <authorList>
            <person name="Spang A."/>
            <person name="Saw J.H."/>
            <person name="Jorgensen S.L."/>
            <person name="Zaremba-Niedzwiedzka K."/>
            <person name="Martijn J."/>
            <person name="Lind A.E."/>
            <person name="van Eijk R."/>
            <person name="Schleper C."/>
            <person name="Guy L."/>
            <person name="Ettema T.J."/>
        </authorList>
    </citation>
    <scope>NUCLEOTIDE SEQUENCE</scope>
</reference>
<accession>A0A0F9DNT9</accession>
<dbReference type="AlphaFoldDB" id="A0A0F9DNT9"/>